<dbReference type="PANTHER" id="PTHR19845:SF0">
    <property type="entry name" value="KATANIN P80 WD40 REPEAT-CONTAINING SUBUNIT B1"/>
    <property type="match status" value="1"/>
</dbReference>
<organism evidence="6 7">
    <name type="scientific">Brachionus plicatilis</name>
    <name type="common">Marine rotifer</name>
    <name type="synonym">Brachionus muelleri</name>
    <dbReference type="NCBI Taxonomy" id="10195"/>
    <lineage>
        <taxon>Eukaryota</taxon>
        <taxon>Metazoa</taxon>
        <taxon>Spiralia</taxon>
        <taxon>Gnathifera</taxon>
        <taxon>Rotifera</taxon>
        <taxon>Eurotatoria</taxon>
        <taxon>Monogononta</taxon>
        <taxon>Pseudotrocha</taxon>
        <taxon>Ploima</taxon>
        <taxon>Brachionidae</taxon>
        <taxon>Brachionus</taxon>
    </lineage>
</organism>
<feature type="region of interest" description="Disordered" evidence="4">
    <location>
        <begin position="1"/>
        <end position="52"/>
    </location>
</feature>
<dbReference type="GO" id="GO:0008017">
    <property type="term" value="F:microtubule binding"/>
    <property type="evidence" value="ECO:0007669"/>
    <property type="project" value="InterPro"/>
</dbReference>
<proteinExistence type="predicted"/>
<dbReference type="GO" id="GO:0008352">
    <property type="term" value="C:katanin complex"/>
    <property type="evidence" value="ECO:0007669"/>
    <property type="project" value="TreeGrafter"/>
</dbReference>
<protein>
    <submittedName>
        <fullName evidence="6">Katanin p80 WD40 repeat-containing subunit B1-like</fullName>
    </submittedName>
</protein>
<evidence type="ECO:0000256" key="2">
    <source>
        <dbReference type="ARBA" id="ARBA00022490"/>
    </source>
</evidence>
<dbReference type="EMBL" id="REGN01003549">
    <property type="protein sequence ID" value="RNA22022.1"/>
    <property type="molecule type" value="Genomic_DNA"/>
</dbReference>
<evidence type="ECO:0000313" key="7">
    <source>
        <dbReference type="Proteomes" id="UP000276133"/>
    </source>
</evidence>
<dbReference type="GO" id="GO:0007019">
    <property type="term" value="P:microtubule depolymerization"/>
    <property type="evidence" value="ECO:0007669"/>
    <property type="project" value="TreeGrafter"/>
</dbReference>
<sequence length="278" mass="31784">SNDTNGPNANHLEPKRSTLNRITKENSPGDKQNFFLDIRTNQPPIQPQSQPADIPTMHAPTFRKTFTLSPNFNSDKIQQNLFNEANGPAYRQSITEDPVQPVKMNVKENPNDQIKSEKVKLSDEIRNKKKIESKKNLHDDKTIDENENLAFQNEIEHENFMKEMKMRSRKLHSICAMWNSGNIKPALDHAVNLNDENIMADILNEINSLNSLWNLDICTILLPSIRNLISSKYEEYMLIGSESCKLVFKNFGKLIKSNLMSVANVGVSVDLSREERYG</sequence>
<feature type="compositionally biased region" description="Basic and acidic residues" evidence="4">
    <location>
        <begin position="12"/>
        <end position="28"/>
    </location>
</feature>
<dbReference type="STRING" id="10195.A0A3M7REK9"/>
<keyword evidence="3" id="KW-0206">Cytoskeleton</keyword>
<feature type="non-terminal residue" evidence="6">
    <location>
        <position position="1"/>
    </location>
</feature>
<dbReference type="InterPro" id="IPR028021">
    <property type="entry name" value="Katanin_C-terminal"/>
</dbReference>
<dbReference type="OrthoDB" id="10251605at2759"/>
<feature type="domain" description="Katanin p80 subunit C-terminal" evidence="5">
    <location>
        <begin position="156"/>
        <end position="277"/>
    </location>
</feature>
<keyword evidence="2" id="KW-0963">Cytoplasm</keyword>
<evidence type="ECO:0000256" key="1">
    <source>
        <dbReference type="ARBA" id="ARBA00004245"/>
    </source>
</evidence>
<comment type="caution">
    <text evidence="6">The sequence shown here is derived from an EMBL/GenBank/DDBJ whole genome shotgun (WGS) entry which is preliminary data.</text>
</comment>
<evidence type="ECO:0000259" key="5">
    <source>
        <dbReference type="Pfam" id="PF13925"/>
    </source>
</evidence>
<evidence type="ECO:0000256" key="4">
    <source>
        <dbReference type="SAM" id="MobiDB-lite"/>
    </source>
</evidence>
<keyword evidence="7" id="KW-1185">Reference proteome</keyword>
<feature type="compositionally biased region" description="Polar residues" evidence="4">
    <location>
        <begin position="39"/>
        <end position="51"/>
    </location>
</feature>
<name>A0A3M7REK9_BRAPC</name>
<reference evidence="6 7" key="1">
    <citation type="journal article" date="2018" name="Sci. Rep.">
        <title>Genomic signatures of local adaptation to the degree of environmental predictability in rotifers.</title>
        <authorList>
            <person name="Franch-Gras L."/>
            <person name="Hahn C."/>
            <person name="Garcia-Roger E.M."/>
            <person name="Carmona M.J."/>
            <person name="Serra M."/>
            <person name="Gomez A."/>
        </authorList>
    </citation>
    <scope>NUCLEOTIDE SEQUENCE [LARGE SCALE GENOMIC DNA]</scope>
    <source>
        <strain evidence="6">HYR1</strain>
    </source>
</reference>
<gene>
    <name evidence="6" type="ORF">BpHYR1_039294</name>
</gene>
<evidence type="ECO:0000256" key="3">
    <source>
        <dbReference type="ARBA" id="ARBA00023212"/>
    </source>
</evidence>
<dbReference type="AlphaFoldDB" id="A0A3M7REK9"/>
<accession>A0A3M7REK9</accession>
<comment type="subcellular location">
    <subcellularLocation>
        <location evidence="1">Cytoplasm</location>
        <location evidence="1">Cytoskeleton</location>
    </subcellularLocation>
</comment>
<evidence type="ECO:0000313" key="6">
    <source>
        <dbReference type="EMBL" id="RNA22022.1"/>
    </source>
</evidence>
<dbReference type="Pfam" id="PF13925">
    <property type="entry name" value="Katanin_con80"/>
    <property type="match status" value="1"/>
</dbReference>
<dbReference type="PANTHER" id="PTHR19845">
    <property type="entry name" value="KATANIN P80 SUBUNIT"/>
    <property type="match status" value="1"/>
</dbReference>
<dbReference type="Proteomes" id="UP000276133">
    <property type="component" value="Unassembled WGS sequence"/>
</dbReference>